<keyword evidence="9" id="KW-1185">Reference proteome</keyword>
<dbReference type="EMBL" id="KN122104">
    <property type="protein sequence ID" value="KFO33202.1"/>
    <property type="molecule type" value="Genomic_DNA"/>
</dbReference>
<keyword evidence="5 7" id="KW-0472">Membrane</keyword>
<evidence type="ECO:0000256" key="2">
    <source>
        <dbReference type="ARBA" id="ARBA00006948"/>
    </source>
</evidence>
<evidence type="ECO:0000313" key="9">
    <source>
        <dbReference type="Proteomes" id="UP000028990"/>
    </source>
</evidence>
<dbReference type="AlphaFoldDB" id="A0A091DQ87"/>
<proteinExistence type="inferred from homology"/>
<protein>
    <recommendedName>
        <fullName evidence="10">Transmembrane protein</fullName>
    </recommendedName>
</protein>
<feature type="transmembrane region" description="Helical" evidence="7">
    <location>
        <begin position="63"/>
        <end position="83"/>
    </location>
</feature>
<name>A0A091DQ87_FUKDA</name>
<evidence type="ECO:0000256" key="7">
    <source>
        <dbReference type="SAM" id="Phobius"/>
    </source>
</evidence>
<dbReference type="InterPro" id="IPR006904">
    <property type="entry name" value="DUF716"/>
</dbReference>
<sequence>MLKVFFTFTGILVGWWTSSARGYLARQNVKLERAAEALAFYVVVLLMAAHVENRSTLEIRVHVLFMVPTFLVALKLNIEVWVFKTCFPNKPPRKRRQQGSGFNPQYKAKQPKQKEATSVSEKIRGCWWGGRQDGAIGLTRA</sequence>
<feature type="transmembrane region" description="Helical" evidence="7">
    <location>
        <begin position="30"/>
        <end position="51"/>
    </location>
</feature>
<evidence type="ECO:0000256" key="5">
    <source>
        <dbReference type="ARBA" id="ARBA00023136"/>
    </source>
</evidence>
<dbReference type="GO" id="GO:0016020">
    <property type="term" value="C:membrane"/>
    <property type="evidence" value="ECO:0007669"/>
    <property type="project" value="UniProtKB-SubCell"/>
</dbReference>
<evidence type="ECO:0000256" key="6">
    <source>
        <dbReference type="SAM" id="MobiDB-lite"/>
    </source>
</evidence>
<evidence type="ECO:0008006" key="10">
    <source>
        <dbReference type="Google" id="ProtNLM"/>
    </source>
</evidence>
<reference evidence="8 9" key="1">
    <citation type="submission" date="2013-11" db="EMBL/GenBank/DDBJ databases">
        <title>The Damaraland mole rat (Fukomys damarensis) genome and evolution of African mole rats.</title>
        <authorList>
            <person name="Gladyshev V.N."/>
            <person name="Fang X."/>
        </authorList>
    </citation>
    <scope>NUCLEOTIDE SEQUENCE [LARGE SCALE GENOMIC DNA]</scope>
    <source>
        <tissue evidence="8">Liver</tissue>
    </source>
</reference>
<dbReference type="PANTHER" id="PTHR46441">
    <property type="entry name" value="TRANSMEMBRANE EPIDIDYMAL FAMILY MEMBER 3"/>
    <property type="match status" value="1"/>
</dbReference>
<keyword evidence="3 7" id="KW-0812">Transmembrane</keyword>
<evidence type="ECO:0000256" key="3">
    <source>
        <dbReference type="ARBA" id="ARBA00022692"/>
    </source>
</evidence>
<comment type="similarity">
    <text evidence="2">Belongs to the TMEM45 family.</text>
</comment>
<gene>
    <name evidence="8" type="ORF">H920_05390</name>
</gene>
<dbReference type="Pfam" id="PF04819">
    <property type="entry name" value="DUF716"/>
    <property type="match status" value="1"/>
</dbReference>
<dbReference type="Proteomes" id="UP000028990">
    <property type="component" value="Unassembled WGS sequence"/>
</dbReference>
<keyword evidence="4 7" id="KW-1133">Transmembrane helix</keyword>
<evidence type="ECO:0000256" key="1">
    <source>
        <dbReference type="ARBA" id="ARBA00004141"/>
    </source>
</evidence>
<organism evidence="8 9">
    <name type="scientific">Fukomys damarensis</name>
    <name type="common">Damaraland mole rat</name>
    <name type="synonym">Cryptomys damarensis</name>
    <dbReference type="NCBI Taxonomy" id="885580"/>
    <lineage>
        <taxon>Eukaryota</taxon>
        <taxon>Metazoa</taxon>
        <taxon>Chordata</taxon>
        <taxon>Craniata</taxon>
        <taxon>Vertebrata</taxon>
        <taxon>Euteleostomi</taxon>
        <taxon>Mammalia</taxon>
        <taxon>Eutheria</taxon>
        <taxon>Euarchontoglires</taxon>
        <taxon>Glires</taxon>
        <taxon>Rodentia</taxon>
        <taxon>Hystricomorpha</taxon>
        <taxon>Bathyergidae</taxon>
        <taxon>Fukomys</taxon>
    </lineage>
</organism>
<dbReference type="PANTHER" id="PTHR46441:SF3">
    <property type="entry name" value="TRANSMEMBRANE EPIDIDYMAL FAMILY MEMBER 3"/>
    <property type="match status" value="1"/>
</dbReference>
<feature type="region of interest" description="Disordered" evidence="6">
    <location>
        <begin position="89"/>
        <end position="120"/>
    </location>
</feature>
<comment type="subcellular location">
    <subcellularLocation>
        <location evidence="1">Membrane</location>
        <topology evidence="1">Multi-pass membrane protein</topology>
    </subcellularLocation>
</comment>
<evidence type="ECO:0000256" key="4">
    <source>
        <dbReference type="ARBA" id="ARBA00022989"/>
    </source>
</evidence>
<evidence type="ECO:0000313" key="8">
    <source>
        <dbReference type="EMBL" id="KFO33202.1"/>
    </source>
</evidence>
<accession>A0A091DQ87</accession>